<proteinExistence type="predicted"/>
<reference evidence="2" key="1">
    <citation type="submission" date="2024-02" db="UniProtKB">
        <authorList>
            <consortium name="WormBaseParasite"/>
        </authorList>
    </citation>
    <scope>IDENTIFICATION</scope>
</reference>
<keyword evidence="1" id="KW-1185">Reference proteome</keyword>
<name>A0AAF3E858_9BILA</name>
<dbReference type="Proteomes" id="UP000887575">
    <property type="component" value="Unassembled WGS sequence"/>
</dbReference>
<accession>A0AAF3E858</accession>
<sequence>FGSVGVFFGVSGLFVVRKNLILKGIIEHYAFVDLANFITINACHVIWGIPSAIWHVNEAIPWLDYTISGAAFTAISLGFPPKVC</sequence>
<protein>
    <submittedName>
        <fullName evidence="2">Uncharacterized protein</fullName>
    </submittedName>
</protein>
<organism evidence="1 2">
    <name type="scientific">Mesorhabditis belari</name>
    <dbReference type="NCBI Taxonomy" id="2138241"/>
    <lineage>
        <taxon>Eukaryota</taxon>
        <taxon>Metazoa</taxon>
        <taxon>Ecdysozoa</taxon>
        <taxon>Nematoda</taxon>
        <taxon>Chromadorea</taxon>
        <taxon>Rhabditida</taxon>
        <taxon>Rhabditina</taxon>
        <taxon>Rhabditomorpha</taxon>
        <taxon>Rhabditoidea</taxon>
        <taxon>Rhabditidae</taxon>
        <taxon>Mesorhabditinae</taxon>
        <taxon>Mesorhabditis</taxon>
    </lineage>
</organism>
<dbReference type="WBParaSite" id="MBELARI_LOCUS101">
    <property type="protein sequence ID" value="MBELARI_LOCUS101"/>
    <property type="gene ID" value="MBELARI_LOCUS101"/>
</dbReference>
<evidence type="ECO:0000313" key="2">
    <source>
        <dbReference type="WBParaSite" id="MBELARI_LOCUS101"/>
    </source>
</evidence>
<evidence type="ECO:0000313" key="1">
    <source>
        <dbReference type="Proteomes" id="UP000887575"/>
    </source>
</evidence>
<dbReference type="AlphaFoldDB" id="A0AAF3E858"/>